<dbReference type="InterPro" id="IPR007356">
    <property type="entry name" value="tRNA_m1G_MeTrfase_euk"/>
</dbReference>
<keyword evidence="3" id="KW-0489">Methyltransferase</keyword>
<feature type="region of interest" description="Disordered" evidence="9">
    <location>
        <begin position="1"/>
        <end position="30"/>
    </location>
</feature>
<feature type="region of interest" description="Disordered" evidence="9">
    <location>
        <begin position="314"/>
        <end position="361"/>
    </location>
</feature>
<name>A0A9P3PER9_LYOSH</name>
<dbReference type="CDD" id="cd18089">
    <property type="entry name" value="SPOUT_Trm10-like"/>
    <property type="match status" value="1"/>
</dbReference>
<organism evidence="11 12">
    <name type="scientific">Lyophyllum shimeji</name>
    <name type="common">Hon-shimeji</name>
    <name type="synonym">Tricholoma shimeji</name>
    <dbReference type="NCBI Taxonomy" id="47721"/>
    <lineage>
        <taxon>Eukaryota</taxon>
        <taxon>Fungi</taxon>
        <taxon>Dikarya</taxon>
        <taxon>Basidiomycota</taxon>
        <taxon>Agaricomycotina</taxon>
        <taxon>Agaricomycetes</taxon>
        <taxon>Agaricomycetidae</taxon>
        <taxon>Agaricales</taxon>
        <taxon>Tricholomatineae</taxon>
        <taxon>Lyophyllaceae</taxon>
        <taxon>Lyophyllum</taxon>
    </lineage>
</organism>
<keyword evidence="12" id="KW-1185">Reference proteome</keyword>
<feature type="compositionally biased region" description="Basic and acidic residues" evidence="9">
    <location>
        <begin position="45"/>
        <end position="58"/>
    </location>
</feature>
<feature type="compositionally biased region" description="Basic and acidic residues" evidence="9">
    <location>
        <begin position="351"/>
        <end position="361"/>
    </location>
</feature>
<dbReference type="GO" id="GO:0052905">
    <property type="term" value="F:tRNA (guanosine(9)-N1)-methyltransferase activity"/>
    <property type="evidence" value="ECO:0007669"/>
    <property type="project" value="UniProtKB-EC"/>
</dbReference>
<dbReference type="EMBL" id="BRPK01000001">
    <property type="protein sequence ID" value="GLB34113.1"/>
    <property type="molecule type" value="Genomic_DNA"/>
</dbReference>
<gene>
    <name evidence="11" type="primary">TRM10</name>
    <name evidence="11" type="ORF">LshimejAT787_0109970</name>
</gene>
<comment type="catalytic activity">
    <reaction evidence="8">
        <text>guanosine(9) in tRNA + S-adenosyl-L-methionine = N(1)-methylguanosine(9) in tRNA + S-adenosyl-L-homocysteine + H(+)</text>
        <dbReference type="Rhea" id="RHEA:43156"/>
        <dbReference type="Rhea" id="RHEA-COMP:10367"/>
        <dbReference type="Rhea" id="RHEA-COMP:10368"/>
        <dbReference type="ChEBI" id="CHEBI:15378"/>
        <dbReference type="ChEBI" id="CHEBI:57856"/>
        <dbReference type="ChEBI" id="CHEBI:59789"/>
        <dbReference type="ChEBI" id="CHEBI:73542"/>
        <dbReference type="ChEBI" id="CHEBI:74269"/>
        <dbReference type="EC" id="2.1.1.221"/>
    </reaction>
</comment>
<dbReference type="GO" id="GO:0000049">
    <property type="term" value="F:tRNA binding"/>
    <property type="evidence" value="ECO:0007669"/>
    <property type="project" value="TreeGrafter"/>
</dbReference>
<comment type="caution">
    <text evidence="11">The sequence shown here is derived from an EMBL/GenBank/DDBJ whole genome shotgun (WGS) entry which is preliminary data.</text>
</comment>
<dbReference type="PANTHER" id="PTHR13563">
    <property type="entry name" value="TRNA (GUANINE-9-) METHYLTRANSFERASE"/>
    <property type="match status" value="1"/>
</dbReference>
<protein>
    <recommendedName>
        <fullName evidence="2">tRNA (guanine(9)-N1)-methyltransferase</fullName>
        <ecNumber evidence="1">2.1.1.221</ecNumber>
    </recommendedName>
    <alternativeName>
        <fullName evidence="7">tRNA methyltransferase 10</fullName>
    </alternativeName>
    <alternativeName>
        <fullName evidence="6">tRNA(m1G9)-methyltransferase</fullName>
    </alternativeName>
</protein>
<dbReference type="PROSITE" id="PS51675">
    <property type="entry name" value="SAM_MT_TRM10"/>
    <property type="match status" value="1"/>
</dbReference>
<feature type="region of interest" description="Disordered" evidence="9">
    <location>
        <begin position="45"/>
        <end position="85"/>
    </location>
</feature>
<dbReference type="InterPro" id="IPR028564">
    <property type="entry name" value="MT_TRM10-typ"/>
</dbReference>
<feature type="domain" description="SAM-dependent MTase TRM10-type" evidence="10">
    <location>
        <begin position="80"/>
        <end position="312"/>
    </location>
</feature>
<dbReference type="Gene3D" id="3.40.1280.30">
    <property type="match status" value="1"/>
</dbReference>
<evidence type="ECO:0000256" key="1">
    <source>
        <dbReference type="ARBA" id="ARBA00012797"/>
    </source>
</evidence>
<keyword evidence="5" id="KW-0949">S-adenosyl-L-methionine</keyword>
<accession>A0A9P3PER9</accession>
<dbReference type="InterPro" id="IPR038459">
    <property type="entry name" value="MT_TRM10-typ_sf"/>
</dbReference>
<dbReference type="PANTHER" id="PTHR13563:SF13">
    <property type="entry name" value="TRNA METHYLTRANSFERASE 10 HOMOLOG A"/>
    <property type="match status" value="1"/>
</dbReference>
<evidence type="ECO:0000256" key="3">
    <source>
        <dbReference type="ARBA" id="ARBA00022603"/>
    </source>
</evidence>
<keyword evidence="4" id="KW-0808">Transferase</keyword>
<evidence type="ECO:0000256" key="4">
    <source>
        <dbReference type="ARBA" id="ARBA00022679"/>
    </source>
</evidence>
<evidence type="ECO:0000313" key="12">
    <source>
        <dbReference type="Proteomes" id="UP001063166"/>
    </source>
</evidence>
<feature type="region of interest" description="Disordered" evidence="9">
    <location>
        <begin position="172"/>
        <end position="208"/>
    </location>
</feature>
<evidence type="ECO:0000259" key="10">
    <source>
        <dbReference type="PROSITE" id="PS51675"/>
    </source>
</evidence>
<dbReference type="GO" id="GO:0005634">
    <property type="term" value="C:nucleus"/>
    <property type="evidence" value="ECO:0007669"/>
    <property type="project" value="TreeGrafter"/>
</dbReference>
<dbReference type="Proteomes" id="UP001063166">
    <property type="component" value="Unassembled WGS sequence"/>
</dbReference>
<evidence type="ECO:0000256" key="5">
    <source>
        <dbReference type="ARBA" id="ARBA00022691"/>
    </source>
</evidence>
<reference evidence="11" key="1">
    <citation type="submission" date="2022-07" db="EMBL/GenBank/DDBJ databases">
        <title>The genome of Lyophyllum shimeji provides insight into the initial evolution of ectomycorrhizal fungal genome.</title>
        <authorList>
            <person name="Kobayashi Y."/>
            <person name="Shibata T."/>
            <person name="Hirakawa H."/>
            <person name="Shigenobu S."/>
            <person name="Nishiyama T."/>
            <person name="Yamada A."/>
            <person name="Hasebe M."/>
            <person name="Kawaguchi M."/>
        </authorList>
    </citation>
    <scope>NUCLEOTIDE SEQUENCE</scope>
    <source>
        <strain evidence="11">AT787</strain>
    </source>
</reference>
<evidence type="ECO:0000256" key="2">
    <source>
        <dbReference type="ARBA" id="ARBA00020451"/>
    </source>
</evidence>
<dbReference type="EC" id="2.1.1.221" evidence="1"/>
<proteinExistence type="predicted"/>
<sequence length="361" mass="40690">MMDDAERTVEPVIESGASAVEAPEAQPLSKKAIKRAAKAERYAAHKLERRAREKEAKKEKKRAIAAKRAAGEFDEDEERKRQKKRPRLHFGGKVVVDLGFDDKMNEKEIVSLCSQLAYTYSANRNAAYPFSLLYTSLNGRTLTRLESMNDAGYRRWVNTEWWHEGYERLWQGQDVPPPSGDSQAGEADRKKASTAPSGPAVGEDSRSQQDIKQKIVYLTADSEEELTELQPEETYIIGGICDHNRYKNLCLDKAKESGIRTARLPIGRYLASLPTRKVLTVNQVFEILLKWVETKDWEQALYSVIPKRKFHAVGKAGSDATKNGSQAGDAEDEKERQEAVEQEDPSSTVVEKQEQDADGDR</sequence>
<evidence type="ECO:0000256" key="6">
    <source>
        <dbReference type="ARBA" id="ARBA00031792"/>
    </source>
</evidence>
<evidence type="ECO:0000256" key="8">
    <source>
        <dbReference type="ARBA" id="ARBA00048434"/>
    </source>
</evidence>
<evidence type="ECO:0000256" key="7">
    <source>
        <dbReference type="ARBA" id="ARBA00032166"/>
    </source>
</evidence>
<dbReference type="AlphaFoldDB" id="A0A9P3PER9"/>
<dbReference type="OrthoDB" id="278300at2759"/>
<dbReference type="GO" id="GO:0002939">
    <property type="term" value="P:tRNA N1-guanine methylation"/>
    <property type="evidence" value="ECO:0007669"/>
    <property type="project" value="TreeGrafter"/>
</dbReference>
<evidence type="ECO:0000256" key="9">
    <source>
        <dbReference type="SAM" id="MobiDB-lite"/>
    </source>
</evidence>
<evidence type="ECO:0000313" key="11">
    <source>
        <dbReference type="EMBL" id="GLB34113.1"/>
    </source>
</evidence>